<dbReference type="Pfam" id="PF23046">
    <property type="entry name" value="tSH3-B_UBE2O"/>
    <property type="match status" value="1"/>
</dbReference>
<dbReference type="InterPro" id="IPR057733">
    <property type="entry name" value="UBE2O-like_SH3-B"/>
</dbReference>
<dbReference type="PROSITE" id="PS50127">
    <property type="entry name" value="UBC_2"/>
    <property type="match status" value="1"/>
</dbReference>
<evidence type="ECO:0000256" key="1">
    <source>
        <dbReference type="ARBA" id="ARBA00022679"/>
    </source>
</evidence>
<dbReference type="SUPFAM" id="SSF54495">
    <property type="entry name" value="UBC-like"/>
    <property type="match status" value="2"/>
</dbReference>
<name>A0A6A6HK89_VIRVR</name>
<protein>
    <recommendedName>
        <fullName evidence="4">UBC core domain-containing protein</fullName>
    </recommendedName>
</protein>
<evidence type="ECO:0000259" key="4">
    <source>
        <dbReference type="PROSITE" id="PS50127"/>
    </source>
</evidence>
<dbReference type="AlphaFoldDB" id="A0A6A6HK89"/>
<keyword evidence="6" id="KW-1185">Reference proteome</keyword>
<feature type="region of interest" description="Disordered" evidence="3">
    <location>
        <begin position="577"/>
        <end position="607"/>
    </location>
</feature>
<feature type="non-terminal residue" evidence="5">
    <location>
        <position position="1037"/>
    </location>
</feature>
<evidence type="ECO:0000256" key="2">
    <source>
        <dbReference type="ARBA" id="ARBA00022786"/>
    </source>
</evidence>
<gene>
    <name evidence="5" type="ORF">EV356DRAFT_461070</name>
</gene>
<evidence type="ECO:0000313" key="5">
    <source>
        <dbReference type="EMBL" id="KAF2238381.1"/>
    </source>
</evidence>
<dbReference type="InterPro" id="IPR000608">
    <property type="entry name" value="UBC"/>
</dbReference>
<dbReference type="Proteomes" id="UP000800092">
    <property type="component" value="Unassembled WGS sequence"/>
</dbReference>
<dbReference type="EMBL" id="ML991776">
    <property type="protein sequence ID" value="KAF2238381.1"/>
    <property type="molecule type" value="Genomic_DNA"/>
</dbReference>
<accession>A0A6A6HK89</accession>
<proteinExistence type="predicted"/>
<dbReference type="PANTHER" id="PTHR46116">
    <property type="entry name" value="(E3-INDEPENDENT) E2 UBIQUITIN-CONJUGATING ENZYME"/>
    <property type="match status" value="1"/>
</dbReference>
<dbReference type="InterPro" id="IPR016135">
    <property type="entry name" value="UBQ-conjugating_enzyme/RWD"/>
</dbReference>
<reference evidence="5" key="1">
    <citation type="journal article" date="2020" name="Stud. Mycol.">
        <title>101 Dothideomycetes genomes: a test case for predicting lifestyles and emergence of pathogens.</title>
        <authorList>
            <person name="Haridas S."/>
            <person name="Albert R."/>
            <person name="Binder M."/>
            <person name="Bloem J."/>
            <person name="Labutti K."/>
            <person name="Salamov A."/>
            <person name="Andreopoulos B."/>
            <person name="Baker S."/>
            <person name="Barry K."/>
            <person name="Bills G."/>
            <person name="Bluhm B."/>
            <person name="Cannon C."/>
            <person name="Castanera R."/>
            <person name="Culley D."/>
            <person name="Daum C."/>
            <person name="Ezra D."/>
            <person name="Gonzalez J."/>
            <person name="Henrissat B."/>
            <person name="Kuo A."/>
            <person name="Liang C."/>
            <person name="Lipzen A."/>
            <person name="Lutzoni F."/>
            <person name="Magnuson J."/>
            <person name="Mondo S."/>
            <person name="Nolan M."/>
            <person name="Ohm R."/>
            <person name="Pangilinan J."/>
            <person name="Park H.-J."/>
            <person name="Ramirez L."/>
            <person name="Alfaro M."/>
            <person name="Sun H."/>
            <person name="Tritt A."/>
            <person name="Yoshinaga Y."/>
            <person name="Zwiers L.-H."/>
            <person name="Turgeon B."/>
            <person name="Goodwin S."/>
            <person name="Spatafora J."/>
            <person name="Crous P."/>
            <person name="Grigoriev I."/>
        </authorList>
    </citation>
    <scope>NUCLEOTIDE SEQUENCE</scope>
    <source>
        <strain evidence="5">Tuck. ex Michener</strain>
    </source>
</reference>
<dbReference type="OrthoDB" id="47801at2759"/>
<feature type="domain" description="UBC core" evidence="4">
    <location>
        <begin position="800"/>
        <end position="1026"/>
    </location>
</feature>
<feature type="compositionally biased region" description="Gly residues" evidence="3">
    <location>
        <begin position="882"/>
        <end position="910"/>
    </location>
</feature>
<dbReference type="SMART" id="SM00212">
    <property type="entry name" value="UBCc"/>
    <property type="match status" value="1"/>
</dbReference>
<keyword evidence="2" id="KW-0833">Ubl conjugation pathway</keyword>
<dbReference type="GO" id="GO:0061631">
    <property type="term" value="F:ubiquitin conjugating enzyme activity"/>
    <property type="evidence" value="ECO:0007669"/>
    <property type="project" value="TreeGrafter"/>
</dbReference>
<feature type="compositionally biased region" description="Acidic residues" evidence="3">
    <location>
        <begin position="661"/>
        <end position="697"/>
    </location>
</feature>
<keyword evidence="1" id="KW-0808">Transferase</keyword>
<feature type="region of interest" description="Disordered" evidence="3">
    <location>
        <begin position="659"/>
        <end position="768"/>
    </location>
</feature>
<dbReference type="PANTHER" id="PTHR46116:SF15">
    <property type="entry name" value="(E3-INDEPENDENT) E2 UBIQUITIN-CONJUGATING ENZYME"/>
    <property type="match status" value="1"/>
</dbReference>
<evidence type="ECO:0000256" key="3">
    <source>
        <dbReference type="SAM" id="MobiDB-lite"/>
    </source>
</evidence>
<dbReference type="Gene3D" id="3.10.110.10">
    <property type="entry name" value="Ubiquitin Conjugating Enzyme"/>
    <property type="match status" value="1"/>
</dbReference>
<dbReference type="Pfam" id="PF23043">
    <property type="entry name" value="SH3-B_UBE2O"/>
    <property type="match status" value="1"/>
</dbReference>
<dbReference type="InterPro" id="IPR057735">
    <property type="entry name" value="UBE2O-like_tSH3-B"/>
</dbReference>
<sequence length="1037" mass="113845">MTTQKFWTEDLCVLKKDPTRIGVIERTHGDIETHNPRPERDFPGGIDKDKSVKRSVFNEFLTSGVPPPGHCLVVWNIAGQVELIREDRLKLLDRSLLLGDIVKKEPNSPMSGTVISTSTTVDIASLGRVADDFMAGRLTPCARDAATRGALDTPSLRFPSQRRSYMQNKVMRNMPLEELTSIHDYLEGDIVIYENWVGRVEEVMDEVAIRLSNGSVVVPENSDELEKSDLMVDRFNVGDIVRTKKGNLRRGWWKYGAYDANIDPVGLVVEVQTISLSVTWLCQRIDVTATFPEPPEYLEEDVLESGKVRLYDRTRRPPSTDGDSSLKVQGANIHVGEIVKFKDLAGACVKYQPKSEDGPGIVKVPRTSTLGYDLNVFEIISGHTEVVVQWQDMTVTKHSSISLFPDLDLDDENSAWPGEIICSNEGRYLRLNGEDPPSRHNPDKVGVVQKVNARDRTAQVRWFSHPNVTFTYFEDDPKSHLLPDSKTGVAEGPEEEVSLYDVQSPTALNKRRGDLVLLKHSEDRPLPDAERPDDIKWVGEIIEQGLDGLSTIRLGALDTVQDVKVHVENTILAYSNEMDDFDYEDDLSEEDEEDSEYLEDEEEDAEMDDVLSPFWSPSALSHPIDDEPPIVISEETIDIGYDEFHNRVEDILRSNRLLDSNMEDVTEEDETKEEEDGEDDEEGEGEWTSTDDSDDNSNVDSESEKNEEKVASTNNDTPMTDVEPNETFPKKPDPSNLSSYVSPPQPPATQPSSSTSQPTLSSTLNLDFPSLPNAPPSFAILSESVPSTHRYASTPNVTAGSIRRITKEHGILASSLPSGIYVRTWESRLDLLRILLIGPLDTPYELAPFVIDLWMGPTFPTRPPEMFFHSWSVGTSTSIRPPGGGGSDGAGSGGGGGGGEGGGGKGGMGGAGAGSLAVPVAATTVTSTTTGGPGGAVNPNLYENGKICLSLLGTWHADSGGEAWSPGKSTVLQILVSLLGLVLVREPYYSKFLSLSLPIGVFCPFWPLSPPLALPPFLLLCDPFLTVRTLLNSPSPP</sequence>
<feature type="region of interest" description="Disordered" evidence="3">
    <location>
        <begin position="878"/>
        <end position="910"/>
    </location>
</feature>
<feature type="compositionally biased region" description="Low complexity" evidence="3">
    <location>
        <begin position="750"/>
        <end position="763"/>
    </location>
</feature>
<organism evidence="5 6">
    <name type="scientific">Viridothelium virens</name>
    <name type="common">Speckled blister lichen</name>
    <name type="synonym">Trypethelium virens</name>
    <dbReference type="NCBI Taxonomy" id="1048519"/>
    <lineage>
        <taxon>Eukaryota</taxon>
        <taxon>Fungi</taxon>
        <taxon>Dikarya</taxon>
        <taxon>Ascomycota</taxon>
        <taxon>Pezizomycotina</taxon>
        <taxon>Dothideomycetes</taxon>
        <taxon>Dothideomycetes incertae sedis</taxon>
        <taxon>Trypetheliales</taxon>
        <taxon>Trypetheliaceae</taxon>
        <taxon>Viridothelium</taxon>
    </lineage>
</organism>
<evidence type="ECO:0000313" key="6">
    <source>
        <dbReference type="Proteomes" id="UP000800092"/>
    </source>
</evidence>